<dbReference type="EMBL" id="JADBGI010000031">
    <property type="protein sequence ID" value="MBE3001945.1"/>
    <property type="molecule type" value="Genomic_DNA"/>
</dbReference>
<name>A0ABR9PDM1_9ACTN</name>
<evidence type="ECO:0000256" key="2">
    <source>
        <dbReference type="ARBA" id="ARBA00023125"/>
    </source>
</evidence>
<evidence type="ECO:0000313" key="8">
    <source>
        <dbReference type="Proteomes" id="UP000806528"/>
    </source>
</evidence>
<gene>
    <name evidence="7" type="ORF">IDM40_25085</name>
</gene>
<evidence type="ECO:0000256" key="3">
    <source>
        <dbReference type="ARBA" id="ARBA00023163"/>
    </source>
</evidence>
<feature type="compositionally biased region" description="Low complexity" evidence="5">
    <location>
        <begin position="7"/>
        <end position="28"/>
    </location>
</feature>
<sequence>MSDDGAADAPGAASGSSASRGSSTSEAPSTRERILEAAAGILREDGVAARLSVRTVASRAGVSVGSLRHHFPTQQKLRDEVMRRIYDWIVPADRIDDTSLPARDRLVESLRQVLTAAGRGPEAREAMSRMVETFIAAEQTEELREAYLTIERDAQRRIEDWLEVLAQERDQEGDQETALPRDDIPRRARFLSTVVNGLGLERALPAQDSLAQRETETLYAAVDAVLAPSDPREPGEAGSPAT</sequence>
<dbReference type="PROSITE" id="PS50977">
    <property type="entry name" value="HTH_TETR_2"/>
    <property type="match status" value="1"/>
</dbReference>
<evidence type="ECO:0000256" key="5">
    <source>
        <dbReference type="SAM" id="MobiDB-lite"/>
    </source>
</evidence>
<feature type="domain" description="HTH tetR-type" evidence="6">
    <location>
        <begin position="28"/>
        <end position="89"/>
    </location>
</feature>
<dbReference type="Pfam" id="PF00440">
    <property type="entry name" value="TetR_N"/>
    <property type="match status" value="1"/>
</dbReference>
<evidence type="ECO:0000256" key="4">
    <source>
        <dbReference type="PROSITE-ProRule" id="PRU00335"/>
    </source>
</evidence>
<dbReference type="PANTHER" id="PTHR30055:SF234">
    <property type="entry name" value="HTH-TYPE TRANSCRIPTIONAL REGULATOR BETI"/>
    <property type="match status" value="1"/>
</dbReference>
<comment type="caution">
    <text evidence="7">The sequence shown here is derived from an EMBL/GenBank/DDBJ whole genome shotgun (WGS) entry which is preliminary data.</text>
</comment>
<keyword evidence="2 4" id="KW-0238">DNA-binding</keyword>
<keyword evidence="8" id="KW-1185">Reference proteome</keyword>
<accession>A0ABR9PDM1</accession>
<dbReference type="InterPro" id="IPR009057">
    <property type="entry name" value="Homeodomain-like_sf"/>
</dbReference>
<keyword evidence="1" id="KW-0805">Transcription regulation</keyword>
<organism evidence="7 8">
    <name type="scientific">Nocardiopsis coralli</name>
    <dbReference type="NCBI Taxonomy" id="2772213"/>
    <lineage>
        <taxon>Bacteria</taxon>
        <taxon>Bacillati</taxon>
        <taxon>Actinomycetota</taxon>
        <taxon>Actinomycetes</taxon>
        <taxon>Streptosporangiales</taxon>
        <taxon>Nocardiopsidaceae</taxon>
        <taxon>Nocardiopsis</taxon>
    </lineage>
</organism>
<feature type="region of interest" description="Disordered" evidence="5">
    <location>
        <begin position="1"/>
        <end position="32"/>
    </location>
</feature>
<keyword evidence="3" id="KW-0804">Transcription</keyword>
<dbReference type="InterPro" id="IPR050109">
    <property type="entry name" value="HTH-type_TetR-like_transc_reg"/>
</dbReference>
<dbReference type="Proteomes" id="UP000806528">
    <property type="component" value="Unassembled WGS sequence"/>
</dbReference>
<evidence type="ECO:0000313" key="7">
    <source>
        <dbReference type="EMBL" id="MBE3001945.1"/>
    </source>
</evidence>
<feature type="DNA-binding region" description="H-T-H motif" evidence="4">
    <location>
        <begin position="52"/>
        <end position="71"/>
    </location>
</feature>
<reference evidence="7 8" key="1">
    <citation type="submission" date="2020-09" db="EMBL/GenBank/DDBJ databases">
        <title>Diversity and distribution of actinomycetes associated with coral in the coast of Hainan.</title>
        <authorList>
            <person name="Li F."/>
        </authorList>
    </citation>
    <scope>NUCLEOTIDE SEQUENCE [LARGE SCALE GENOMIC DNA]</scope>
    <source>
        <strain evidence="7 8">HNM0947</strain>
    </source>
</reference>
<protein>
    <submittedName>
        <fullName evidence="7">TetR family transcriptional regulator</fullName>
    </submittedName>
</protein>
<evidence type="ECO:0000259" key="6">
    <source>
        <dbReference type="PROSITE" id="PS50977"/>
    </source>
</evidence>
<dbReference type="PANTHER" id="PTHR30055">
    <property type="entry name" value="HTH-TYPE TRANSCRIPTIONAL REGULATOR RUTR"/>
    <property type="match status" value="1"/>
</dbReference>
<dbReference type="RefSeq" id="WP_193124539.1">
    <property type="nucleotide sequence ID" value="NZ_JADBGI010000031.1"/>
</dbReference>
<dbReference type="SUPFAM" id="SSF46689">
    <property type="entry name" value="Homeodomain-like"/>
    <property type="match status" value="1"/>
</dbReference>
<evidence type="ECO:0000256" key="1">
    <source>
        <dbReference type="ARBA" id="ARBA00023015"/>
    </source>
</evidence>
<dbReference type="Gene3D" id="1.10.357.10">
    <property type="entry name" value="Tetracycline Repressor, domain 2"/>
    <property type="match status" value="1"/>
</dbReference>
<proteinExistence type="predicted"/>
<dbReference type="InterPro" id="IPR001647">
    <property type="entry name" value="HTH_TetR"/>
</dbReference>